<reference evidence="1 2" key="1">
    <citation type="submission" date="2021-06" db="EMBL/GenBank/DDBJ databases">
        <title>Falsochrobactrum tianjin sp.nov., a new petroleum-degrading bacteria isolated from oily soils.</title>
        <authorList>
            <person name="Chen G."/>
            <person name="Chen H."/>
            <person name="Tian J."/>
            <person name="Qing J."/>
            <person name="Zhong L."/>
            <person name="Ma W."/>
            <person name="Song Y."/>
            <person name="Cui X."/>
            <person name="Yan B."/>
        </authorList>
    </citation>
    <scope>NUCLEOTIDE SEQUENCE [LARGE SCALE GENOMIC DNA]</scope>
    <source>
        <strain evidence="1 2">TDYN1</strain>
    </source>
</reference>
<dbReference type="Proteomes" id="UP000752297">
    <property type="component" value="Unassembled WGS sequence"/>
</dbReference>
<keyword evidence="2" id="KW-1185">Reference proteome</keyword>
<name>A0A949PNT6_9HYPH</name>
<protein>
    <submittedName>
        <fullName evidence="1">Uncharacterized protein</fullName>
    </submittedName>
</protein>
<proteinExistence type="predicted"/>
<dbReference type="EMBL" id="JAHRVA010000005">
    <property type="protein sequence ID" value="MBV2144198.1"/>
    <property type="molecule type" value="Genomic_DNA"/>
</dbReference>
<comment type="caution">
    <text evidence="1">The sequence shown here is derived from an EMBL/GenBank/DDBJ whole genome shotgun (WGS) entry which is preliminary data.</text>
</comment>
<dbReference type="RefSeq" id="WP_217678201.1">
    <property type="nucleotide sequence ID" value="NZ_JAHRVA010000005.1"/>
</dbReference>
<organism evidence="1 2">
    <name type="scientific">Falsochrobactrum tianjinense</name>
    <dbReference type="NCBI Taxonomy" id="2706015"/>
    <lineage>
        <taxon>Bacteria</taxon>
        <taxon>Pseudomonadati</taxon>
        <taxon>Pseudomonadota</taxon>
        <taxon>Alphaproteobacteria</taxon>
        <taxon>Hyphomicrobiales</taxon>
        <taxon>Brucellaceae</taxon>
        <taxon>Falsochrobactrum</taxon>
    </lineage>
</organism>
<sequence length="69" mass="7821">MKLTPMINYEDLIFQAKCRIEDVSDFFEDGGTLNRCEGNTLIMHLEGGSVARIDLDPIIDFVAAMKELR</sequence>
<gene>
    <name evidence="1" type="ORF">KUG47_11910</name>
</gene>
<evidence type="ECO:0000313" key="2">
    <source>
        <dbReference type="Proteomes" id="UP000752297"/>
    </source>
</evidence>
<evidence type="ECO:0000313" key="1">
    <source>
        <dbReference type="EMBL" id="MBV2144198.1"/>
    </source>
</evidence>
<dbReference type="AlphaFoldDB" id="A0A949PNT6"/>
<accession>A0A949PNT6</accession>